<reference evidence="2 3" key="1">
    <citation type="submission" date="2020-04" db="EMBL/GenBank/DDBJ databases">
        <authorList>
            <person name="Alioto T."/>
            <person name="Alioto T."/>
            <person name="Gomez Garrido J."/>
        </authorList>
    </citation>
    <scope>NUCLEOTIDE SEQUENCE [LARGE SCALE GENOMIC DNA]</scope>
</reference>
<evidence type="ECO:0000313" key="3">
    <source>
        <dbReference type="Proteomes" id="UP000494165"/>
    </source>
</evidence>
<evidence type="ECO:0000256" key="1">
    <source>
        <dbReference type="SAM" id="MobiDB-lite"/>
    </source>
</evidence>
<organism evidence="2 3">
    <name type="scientific">Cloeon dipterum</name>
    <dbReference type="NCBI Taxonomy" id="197152"/>
    <lineage>
        <taxon>Eukaryota</taxon>
        <taxon>Metazoa</taxon>
        <taxon>Ecdysozoa</taxon>
        <taxon>Arthropoda</taxon>
        <taxon>Hexapoda</taxon>
        <taxon>Insecta</taxon>
        <taxon>Pterygota</taxon>
        <taxon>Palaeoptera</taxon>
        <taxon>Ephemeroptera</taxon>
        <taxon>Pisciforma</taxon>
        <taxon>Baetidae</taxon>
        <taxon>Cloeon</taxon>
    </lineage>
</organism>
<feature type="region of interest" description="Disordered" evidence="1">
    <location>
        <begin position="1"/>
        <end position="68"/>
    </location>
</feature>
<dbReference type="AlphaFoldDB" id="A0A8S1DRN6"/>
<accession>A0A8S1DRN6</accession>
<dbReference type="EMBL" id="CADEPI010000310">
    <property type="protein sequence ID" value="CAB3383431.1"/>
    <property type="molecule type" value="Genomic_DNA"/>
</dbReference>
<sequence>MPAQQTDQRWGSDPYNSGSGYGGASSGGYAQSAGAYNGRNYNAPAPAYGGSAGGGYSQGRDYDMDRRY</sequence>
<comment type="caution">
    <text evidence="2">The sequence shown here is derived from an EMBL/GenBank/DDBJ whole genome shotgun (WGS) entry which is preliminary data.</text>
</comment>
<keyword evidence="3" id="KW-1185">Reference proteome</keyword>
<name>A0A8S1DRN6_9INSE</name>
<evidence type="ECO:0000313" key="2">
    <source>
        <dbReference type="EMBL" id="CAB3383431.1"/>
    </source>
</evidence>
<feature type="compositionally biased region" description="Low complexity" evidence="1">
    <location>
        <begin position="27"/>
        <end position="49"/>
    </location>
</feature>
<dbReference type="Proteomes" id="UP000494165">
    <property type="component" value="Unassembled WGS sequence"/>
</dbReference>
<gene>
    <name evidence="2" type="ORF">CLODIP_2_CD02140</name>
</gene>
<proteinExistence type="predicted"/>
<protein>
    <submittedName>
        <fullName evidence="2">Uncharacterized protein</fullName>
    </submittedName>
</protein>